<keyword evidence="2" id="KW-1185">Reference proteome</keyword>
<proteinExistence type="predicted"/>
<comment type="caution">
    <text evidence="1">The sequence shown here is derived from an EMBL/GenBank/DDBJ whole genome shotgun (WGS) entry which is preliminary data.</text>
</comment>
<accession>A0ACC1IF46</accession>
<sequence length="892" mass="96276">MSDTRDHSDLFVISTTPGDEPESNSTQGSQADPDEPPRTNDEEEHNHEDEEEDERVDEDKENDEHADEHEDEDEQVRNNSPSPSPSPIPSLVKPAKTKGPKQVASAPIVSKKRTRKHTQESKNVSADQESEDINLHVDADWSEDEKEEKDLKEPPAKRLAAATESSGPVTVKKVMSKHLENFVVRAVVTRKDVDVIFEHEEGAKEKLERDTGAQITIIAGKDDPDIVVDRVLVIKGHITSVAAAYKVITEGMLSIKKKAAAATSAANQASSEKEAAKDDEPRADAADDDEESVSNHEGDAADDESATKDAAAAAKDNASGSGKPAAEKKRRNGNIDRVTLRMLVPHKCVGSIMGHGGKTINHIRDTSSVSIHTSELTLPQSSERIVAVLGTPASIEKAISLIAEALTKDMISYNSPEYYVPAAHLPSAMTVETNVRKRKDNKRTGHGHNEQYAANRSHSNNRGNGFRQNSNNNSAANNHGNHRQGGGYAQARQHNYAGGNMKGNASGPGNSFGLNNNPGSNRFNPYGAPSTNRNEKFGRHNDRQSARNRVPGIVSQVNCMPVDANGGPQGHASNQYGNNYRMNSHSNNARPLLTPAMPYTTYAVPPTTTYPTYGPHSAGGNINGGNMGSGNMGGGGGGGMPGGRYGGSGISPVSPAQPLVNAYNNNYNAVPAPAPAPYQFVAPVPYGYPSAPAQNIYNSRPAPPAGAYQPRPYNSRGSNRPPMQQQQHQLPSQQHQQQHQPHQHQQPQQYHQQQPQPQQQPNQQYQQQPQQPPNHHQQSRHFQPPMGMGSAGPVGPVGPVGLTAGGPPPPVAGQTIQQIYVPGDKVGAVIGRRGETIHEIRQSTNARVDIQDSAQGAKERLIVITGGYDQVHSAYYMIKNKIDMARPSLTRP</sequence>
<dbReference type="EMBL" id="JANBPG010000682">
    <property type="protein sequence ID" value="KAJ1894516.1"/>
    <property type="molecule type" value="Genomic_DNA"/>
</dbReference>
<protein>
    <submittedName>
        <fullName evidence="1">PAB1 binding protein</fullName>
    </submittedName>
</protein>
<reference evidence="1" key="1">
    <citation type="submission" date="2022-07" db="EMBL/GenBank/DDBJ databases">
        <title>Phylogenomic reconstructions and comparative analyses of Kickxellomycotina fungi.</title>
        <authorList>
            <person name="Reynolds N.K."/>
            <person name="Stajich J.E."/>
            <person name="Barry K."/>
            <person name="Grigoriev I.V."/>
            <person name="Crous P."/>
            <person name="Smith M.E."/>
        </authorList>
    </citation>
    <scope>NUCLEOTIDE SEQUENCE</scope>
    <source>
        <strain evidence="1">Benny 63K</strain>
    </source>
</reference>
<evidence type="ECO:0000313" key="1">
    <source>
        <dbReference type="EMBL" id="KAJ1894516.1"/>
    </source>
</evidence>
<gene>
    <name evidence="1" type="primary">PBP2</name>
    <name evidence="1" type="ORF">LPJ66_005143</name>
</gene>
<name>A0ACC1IF46_9FUNG</name>
<dbReference type="Proteomes" id="UP001150581">
    <property type="component" value="Unassembled WGS sequence"/>
</dbReference>
<organism evidence="1 2">
    <name type="scientific">Kickxella alabastrina</name>
    <dbReference type="NCBI Taxonomy" id="61397"/>
    <lineage>
        <taxon>Eukaryota</taxon>
        <taxon>Fungi</taxon>
        <taxon>Fungi incertae sedis</taxon>
        <taxon>Zoopagomycota</taxon>
        <taxon>Kickxellomycotina</taxon>
        <taxon>Kickxellomycetes</taxon>
        <taxon>Kickxellales</taxon>
        <taxon>Kickxellaceae</taxon>
        <taxon>Kickxella</taxon>
    </lineage>
</organism>
<evidence type="ECO:0000313" key="2">
    <source>
        <dbReference type="Proteomes" id="UP001150581"/>
    </source>
</evidence>